<dbReference type="GO" id="GO:0005524">
    <property type="term" value="F:ATP binding"/>
    <property type="evidence" value="ECO:0007669"/>
    <property type="project" value="UniProtKB-KW"/>
</dbReference>
<dbReference type="VEuPathDB" id="FungiDB:LCOR_05715.1"/>
<dbReference type="STRING" id="1263082.A0A068RY00"/>
<dbReference type="EMBL" id="CBTN010000023">
    <property type="protein sequence ID" value="CDH54472.1"/>
    <property type="molecule type" value="Genomic_DNA"/>
</dbReference>
<accession>A0A068RY00</accession>
<evidence type="ECO:0000256" key="4">
    <source>
        <dbReference type="ARBA" id="ARBA00022695"/>
    </source>
</evidence>
<evidence type="ECO:0000256" key="2">
    <source>
        <dbReference type="ARBA" id="ARBA00009747"/>
    </source>
</evidence>
<dbReference type="GO" id="GO:0070733">
    <property type="term" value="F:AMPylase activity"/>
    <property type="evidence" value="ECO:0007669"/>
    <property type="project" value="EnsemblFungi"/>
</dbReference>
<reference evidence="10" key="1">
    <citation type="submission" date="2013-08" db="EMBL/GenBank/DDBJ databases">
        <title>Gene expansion shapes genome architecture in the human pathogen Lichtheimia corymbifera: an evolutionary genomics analysis in the ancient terrestrial Mucorales (Mucoromycotina).</title>
        <authorList>
            <person name="Schwartze V.U."/>
            <person name="Winter S."/>
            <person name="Shelest E."/>
            <person name="Marcet-Houben M."/>
            <person name="Horn F."/>
            <person name="Wehner S."/>
            <person name="Hoffmann K."/>
            <person name="Riege K."/>
            <person name="Sammeth M."/>
            <person name="Nowrousian M."/>
            <person name="Valiante V."/>
            <person name="Linde J."/>
            <person name="Jacobsen I.D."/>
            <person name="Marz M."/>
            <person name="Brakhage A.A."/>
            <person name="Gabaldon T."/>
            <person name="Bocker S."/>
            <person name="Voigt K."/>
        </authorList>
    </citation>
    <scope>NUCLEOTIDE SEQUENCE [LARGE SCALE GENOMIC DNA]</scope>
    <source>
        <strain evidence="10">FSU 9682</strain>
    </source>
</reference>
<keyword evidence="6" id="KW-0547">Nucleotide-binding</keyword>
<evidence type="ECO:0000313" key="11">
    <source>
        <dbReference type="Proteomes" id="UP000027586"/>
    </source>
</evidence>
<organism evidence="10 11">
    <name type="scientific">Lichtheimia corymbifera JMRC:FSU:9682</name>
    <dbReference type="NCBI Taxonomy" id="1263082"/>
    <lineage>
        <taxon>Eukaryota</taxon>
        <taxon>Fungi</taxon>
        <taxon>Fungi incertae sedis</taxon>
        <taxon>Mucoromycota</taxon>
        <taxon>Mucoromycotina</taxon>
        <taxon>Mucoromycetes</taxon>
        <taxon>Mucorales</taxon>
        <taxon>Lichtheimiaceae</taxon>
        <taxon>Lichtheimia</taxon>
    </lineage>
</organism>
<comment type="cofactor">
    <cofactor evidence="1">
        <name>Mg(2+)</name>
        <dbReference type="ChEBI" id="CHEBI:18420"/>
    </cofactor>
</comment>
<dbReference type="AlphaFoldDB" id="A0A068RY00"/>
<dbReference type="OrthoDB" id="10254721at2759"/>
<keyword evidence="7" id="KW-0067">ATP-binding</keyword>
<gene>
    <name evidence="10" type="ORF">LCOR_05715.1</name>
</gene>
<evidence type="ECO:0000256" key="3">
    <source>
        <dbReference type="ARBA" id="ARBA00022679"/>
    </source>
</evidence>
<dbReference type="Proteomes" id="UP000027586">
    <property type="component" value="Unassembled WGS sequence"/>
</dbReference>
<comment type="caution">
    <text evidence="10">The sequence shown here is derived from an EMBL/GenBank/DDBJ whole genome shotgun (WGS) entry which is preliminary data.</text>
</comment>
<evidence type="ECO:0000256" key="1">
    <source>
        <dbReference type="ARBA" id="ARBA00001946"/>
    </source>
</evidence>
<dbReference type="InterPro" id="IPR003846">
    <property type="entry name" value="SelO"/>
</dbReference>
<keyword evidence="5" id="KW-0479">Metal-binding</keyword>
<evidence type="ECO:0000256" key="7">
    <source>
        <dbReference type="ARBA" id="ARBA00022840"/>
    </source>
</evidence>
<evidence type="ECO:0000313" key="10">
    <source>
        <dbReference type="EMBL" id="CDH54472.1"/>
    </source>
</evidence>
<dbReference type="Pfam" id="PF02696">
    <property type="entry name" value="SelO"/>
    <property type="match status" value="1"/>
</dbReference>
<evidence type="ECO:0000256" key="6">
    <source>
        <dbReference type="ARBA" id="ARBA00022741"/>
    </source>
</evidence>
<proteinExistence type="inferred from homology"/>
<keyword evidence="8" id="KW-0460">Magnesium</keyword>
<evidence type="ECO:0000256" key="8">
    <source>
        <dbReference type="ARBA" id="ARBA00022842"/>
    </source>
</evidence>
<evidence type="ECO:0000256" key="5">
    <source>
        <dbReference type="ARBA" id="ARBA00022723"/>
    </source>
</evidence>
<dbReference type="HAMAP" id="MF_00692">
    <property type="entry name" value="SelO"/>
    <property type="match status" value="1"/>
</dbReference>
<evidence type="ECO:0000256" key="9">
    <source>
        <dbReference type="ARBA" id="ARBA00031547"/>
    </source>
</evidence>
<protein>
    <recommendedName>
        <fullName evidence="9">Selenoprotein O</fullName>
    </recommendedName>
</protein>
<name>A0A068RY00_9FUNG</name>
<keyword evidence="3" id="KW-0808">Transferase</keyword>
<dbReference type="PANTHER" id="PTHR32057">
    <property type="entry name" value="PROTEIN ADENYLYLTRANSFERASE SELO, MITOCHONDRIAL"/>
    <property type="match status" value="1"/>
</dbReference>
<dbReference type="PANTHER" id="PTHR32057:SF14">
    <property type="entry name" value="PROTEIN ADENYLYLTRANSFERASE SELO, MITOCHONDRIAL"/>
    <property type="match status" value="1"/>
</dbReference>
<comment type="similarity">
    <text evidence="2">Belongs to the SELO family.</text>
</comment>
<dbReference type="GO" id="GO:0046872">
    <property type="term" value="F:metal ion binding"/>
    <property type="evidence" value="ECO:0007669"/>
    <property type="project" value="UniProtKB-KW"/>
</dbReference>
<dbReference type="NCBIfam" id="NF000658">
    <property type="entry name" value="PRK00029.1"/>
    <property type="match status" value="1"/>
</dbReference>
<keyword evidence="11" id="KW-1185">Reference proteome</keyword>
<sequence length="604" mass="68597">MRVRGIRTMATRVLDALPLRPGVFTQNLPADAYTESLTDLQASERLLRVSRPVYNAAYSYVLPEKSPEPRVLAVSSEAAAAIELDIQQQDDEEFVQVFSGNKVLRDTRPWAQCYGGHQFGFFAGQLGDGRAISLFETETSKGERWELQLKGAGRTPYARNGDGYAVLRSSVREFLMSEHMHALGVPTTRALALVLTSRDVFRDDALPNEPQPEKGAVVTRMAPSWVRFGSFEIFYSRGDMDMVRKLADYVIDNVYTLNTNHGGGDENKYARLVRAVAKRTAKMVAEWQAIGFNHGVMNTDNMSILGLTLDYGPYEMMDFYTPSNICNHSDETGQYAFKRQPTVAIFNLFKFAVTLFELIGAKENVDTLVFPPSKNTEGEEERSNVTDDDTRQLYREAGKSWAAQLLQNEFSDWFMQDLLCKMRQKLGLQADAANSASDMNDVIIPLLDWLTEFDVDYHRFYRSLSKYHVTGDGEERDAETAALDVIPRDGARTEECRKSLKPWLAIYRHRLLAQGTKDTAADNEARQRQMDAVNPRFVLRNWIAQQVVENFEKMDEDEAKSVLQACLYACTHPFESHYEDQRIEDWANQPVPEWGRDLKCSCSS</sequence>
<keyword evidence="4" id="KW-0548">Nucleotidyltransferase</keyword>
<dbReference type="GO" id="GO:0045454">
    <property type="term" value="P:cell redox homeostasis"/>
    <property type="evidence" value="ECO:0007669"/>
    <property type="project" value="EnsemblFungi"/>
</dbReference>
<dbReference type="GO" id="GO:0005739">
    <property type="term" value="C:mitochondrion"/>
    <property type="evidence" value="ECO:0007669"/>
    <property type="project" value="EnsemblFungi"/>
</dbReference>